<dbReference type="GO" id="GO:0003796">
    <property type="term" value="F:lysozyme activity"/>
    <property type="evidence" value="ECO:0007669"/>
    <property type="project" value="InterPro"/>
</dbReference>
<dbReference type="AlphaFoldDB" id="A0A9D1H528"/>
<reference evidence="5" key="1">
    <citation type="submission" date="2020-10" db="EMBL/GenBank/DDBJ databases">
        <authorList>
            <person name="Gilroy R."/>
        </authorList>
    </citation>
    <scope>NUCLEOTIDE SEQUENCE</scope>
    <source>
        <strain evidence="5">ChiBcec7-5410</strain>
    </source>
</reference>
<dbReference type="GO" id="GO:0016998">
    <property type="term" value="P:cell wall macromolecule catabolic process"/>
    <property type="evidence" value="ECO:0007669"/>
    <property type="project" value="InterPro"/>
</dbReference>
<evidence type="ECO:0000313" key="5">
    <source>
        <dbReference type="EMBL" id="HIT93783.1"/>
    </source>
</evidence>
<comment type="caution">
    <text evidence="5">The sequence shown here is derived from an EMBL/GenBank/DDBJ whole genome shotgun (WGS) entry which is preliminary data.</text>
</comment>
<dbReference type="InterPro" id="IPR017853">
    <property type="entry name" value="GH"/>
</dbReference>
<dbReference type="PROSITE" id="PS51904">
    <property type="entry name" value="GLYCOSYL_HYDROL_F25_2"/>
    <property type="match status" value="1"/>
</dbReference>
<dbReference type="CDD" id="cd06414">
    <property type="entry name" value="GH25_LytC-like"/>
    <property type="match status" value="1"/>
</dbReference>
<dbReference type="SUPFAM" id="SSF51445">
    <property type="entry name" value="(Trans)glycosidases"/>
    <property type="match status" value="1"/>
</dbReference>
<keyword evidence="4" id="KW-0472">Membrane</keyword>
<keyword evidence="4" id="KW-0812">Transmembrane</keyword>
<dbReference type="PANTHER" id="PTHR34135">
    <property type="entry name" value="LYSOZYME"/>
    <property type="match status" value="1"/>
</dbReference>
<feature type="compositionally biased region" description="Polar residues" evidence="3">
    <location>
        <begin position="63"/>
        <end position="72"/>
    </location>
</feature>
<evidence type="ECO:0000313" key="6">
    <source>
        <dbReference type="Proteomes" id="UP000824160"/>
    </source>
</evidence>
<gene>
    <name evidence="5" type="ORF">IAC43_01205</name>
</gene>
<feature type="compositionally biased region" description="Low complexity" evidence="3">
    <location>
        <begin position="107"/>
        <end position="142"/>
    </location>
</feature>
<evidence type="ECO:0000256" key="3">
    <source>
        <dbReference type="SAM" id="MobiDB-lite"/>
    </source>
</evidence>
<proteinExistence type="inferred from homology"/>
<evidence type="ECO:0000256" key="2">
    <source>
        <dbReference type="SAM" id="Coils"/>
    </source>
</evidence>
<feature type="region of interest" description="Disordered" evidence="3">
    <location>
        <begin position="24"/>
        <end position="193"/>
    </location>
</feature>
<dbReference type="Proteomes" id="UP000824160">
    <property type="component" value="Unassembled WGS sequence"/>
</dbReference>
<feature type="compositionally biased region" description="Basic residues" evidence="3">
    <location>
        <begin position="174"/>
        <end position="185"/>
    </location>
</feature>
<dbReference type="GO" id="GO:0009253">
    <property type="term" value="P:peptidoglycan catabolic process"/>
    <property type="evidence" value="ECO:0007669"/>
    <property type="project" value="InterPro"/>
</dbReference>
<comment type="similarity">
    <text evidence="1">Belongs to the glycosyl hydrolase 25 family.</text>
</comment>
<sequence>MEQDKKNTSTGEWEFEIDIDSIRSQAQKEAESADSLIAELDRMARRDDEPDDLDPSASDEPEQTSQETTRVISTAGASASDSSPADSDETAAQTEDITTEQTVIIPAASPSARRTSQTASSTAGTRPVANTRSASSAGRASRTVSQDGTSQASGSNGKKAPAPKASLTPAQERRMKRAQRKREKRLARVERSRQRPKFRLAPVLASLLAITNVVTLGGYGLSYIQTRLTVQEAEKTAQQSQEEAETLRSEMDELQKNSISVDTFTNLVAEYNMSAQFIQEFFDDRIVYKDTSVHYAPIDESLPMNSYDWQYLSWGEDGRPSYTPDGERHATLGVDVSYHQGEIDWEAVAADGIQFAMIRCGYRGYGNGDLVTDSCYQGNMQRALDNGLDVGVYFFSQAITEEEAVEEAEYVLSLLEGYTVEMPVVFDMEILQDDARANNLTSAERAQISKAFCDTIRAAGYTPMIYGNTAYYMSKVDFASLAGEYGIWLAQYYDEPFFPYQFNMWQYTNNGTVDGIAGTVDINLYFGE</sequence>
<accession>A0A9D1H528</accession>
<dbReference type="EMBL" id="DVLW01000032">
    <property type="protein sequence ID" value="HIT93783.1"/>
    <property type="molecule type" value="Genomic_DNA"/>
</dbReference>
<feature type="compositionally biased region" description="Acidic residues" evidence="3">
    <location>
        <begin position="49"/>
        <end position="62"/>
    </location>
</feature>
<evidence type="ECO:0000256" key="1">
    <source>
        <dbReference type="ARBA" id="ARBA00010646"/>
    </source>
</evidence>
<evidence type="ECO:0008006" key="7">
    <source>
        <dbReference type="Google" id="ProtNLM"/>
    </source>
</evidence>
<dbReference type="Gene3D" id="3.20.20.80">
    <property type="entry name" value="Glycosidases"/>
    <property type="match status" value="1"/>
</dbReference>
<feature type="compositionally biased region" description="Polar residues" evidence="3">
    <location>
        <begin position="143"/>
        <end position="156"/>
    </location>
</feature>
<dbReference type="PANTHER" id="PTHR34135:SF2">
    <property type="entry name" value="LYSOZYME"/>
    <property type="match status" value="1"/>
</dbReference>
<keyword evidence="4" id="KW-1133">Transmembrane helix</keyword>
<organism evidence="5 6">
    <name type="scientific">Candidatus Faecivivens stercoripullorum</name>
    <dbReference type="NCBI Taxonomy" id="2840805"/>
    <lineage>
        <taxon>Bacteria</taxon>
        <taxon>Bacillati</taxon>
        <taxon>Bacillota</taxon>
        <taxon>Clostridia</taxon>
        <taxon>Eubacteriales</taxon>
        <taxon>Oscillospiraceae</taxon>
        <taxon>Oscillospiraceae incertae sedis</taxon>
        <taxon>Candidatus Faecivivens</taxon>
    </lineage>
</organism>
<feature type="transmembrane region" description="Helical" evidence="4">
    <location>
        <begin position="200"/>
        <end position="221"/>
    </location>
</feature>
<feature type="compositionally biased region" description="Low complexity" evidence="3">
    <location>
        <begin position="73"/>
        <end position="85"/>
    </location>
</feature>
<reference evidence="5" key="2">
    <citation type="journal article" date="2021" name="PeerJ">
        <title>Extensive microbial diversity within the chicken gut microbiome revealed by metagenomics and culture.</title>
        <authorList>
            <person name="Gilroy R."/>
            <person name="Ravi A."/>
            <person name="Getino M."/>
            <person name="Pursley I."/>
            <person name="Horton D.L."/>
            <person name="Alikhan N.F."/>
            <person name="Baker D."/>
            <person name="Gharbi K."/>
            <person name="Hall N."/>
            <person name="Watson M."/>
            <person name="Adriaenssens E.M."/>
            <person name="Foster-Nyarko E."/>
            <person name="Jarju S."/>
            <person name="Secka A."/>
            <person name="Antonio M."/>
            <person name="Oren A."/>
            <person name="Chaudhuri R.R."/>
            <person name="La Ragione R."/>
            <person name="Hildebrand F."/>
            <person name="Pallen M.J."/>
        </authorList>
    </citation>
    <scope>NUCLEOTIDE SEQUENCE</scope>
    <source>
        <strain evidence="5">ChiBcec7-5410</strain>
    </source>
</reference>
<keyword evidence="2" id="KW-0175">Coiled coil</keyword>
<protein>
    <recommendedName>
        <fullName evidence="7">Lyzozyme M1 (1,4-beta-N-acetylmuramidase)</fullName>
    </recommendedName>
</protein>
<feature type="coiled-coil region" evidence="2">
    <location>
        <begin position="223"/>
        <end position="257"/>
    </location>
</feature>
<dbReference type="GO" id="GO:0016052">
    <property type="term" value="P:carbohydrate catabolic process"/>
    <property type="evidence" value="ECO:0007669"/>
    <property type="project" value="TreeGrafter"/>
</dbReference>
<dbReference type="InterPro" id="IPR002053">
    <property type="entry name" value="Glyco_hydro_25"/>
</dbReference>
<evidence type="ECO:0000256" key="4">
    <source>
        <dbReference type="SAM" id="Phobius"/>
    </source>
</evidence>
<feature type="compositionally biased region" description="Basic and acidic residues" evidence="3">
    <location>
        <begin position="39"/>
        <end position="48"/>
    </location>
</feature>
<feature type="compositionally biased region" description="Polar residues" evidence="3">
    <location>
        <begin position="93"/>
        <end position="102"/>
    </location>
</feature>
<dbReference type="Pfam" id="PF01183">
    <property type="entry name" value="Glyco_hydro_25"/>
    <property type="match status" value="1"/>
</dbReference>
<name>A0A9D1H528_9FIRM</name>